<protein>
    <submittedName>
        <fullName evidence="1">Uncharacterized protein</fullName>
    </submittedName>
</protein>
<dbReference type="AlphaFoldDB" id="A0AAD7R6J6"/>
<dbReference type="Proteomes" id="UP001221898">
    <property type="component" value="Unassembled WGS sequence"/>
</dbReference>
<organism evidence="1 2">
    <name type="scientific">Aldrovandia affinis</name>
    <dbReference type="NCBI Taxonomy" id="143900"/>
    <lineage>
        <taxon>Eukaryota</taxon>
        <taxon>Metazoa</taxon>
        <taxon>Chordata</taxon>
        <taxon>Craniata</taxon>
        <taxon>Vertebrata</taxon>
        <taxon>Euteleostomi</taxon>
        <taxon>Actinopterygii</taxon>
        <taxon>Neopterygii</taxon>
        <taxon>Teleostei</taxon>
        <taxon>Notacanthiformes</taxon>
        <taxon>Halosauridae</taxon>
        <taxon>Aldrovandia</taxon>
    </lineage>
</organism>
<comment type="caution">
    <text evidence="1">The sequence shown here is derived from an EMBL/GenBank/DDBJ whole genome shotgun (WGS) entry which is preliminary data.</text>
</comment>
<proteinExistence type="predicted"/>
<dbReference type="EMBL" id="JAINUG010000496">
    <property type="protein sequence ID" value="KAJ8367195.1"/>
    <property type="molecule type" value="Genomic_DNA"/>
</dbReference>
<keyword evidence="2" id="KW-1185">Reference proteome</keyword>
<name>A0AAD7R6J6_9TELE</name>
<sequence length="57" mass="6382">RPEGSSKGLNWFNYYLIGVNQSIDIEVNWLIGCLGENVSCDCDWVIASRVPPEPGRN</sequence>
<feature type="non-terminal residue" evidence="1">
    <location>
        <position position="1"/>
    </location>
</feature>
<accession>A0AAD7R6J6</accession>
<gene>
    <name evidence="1" type="ORF">AAFF_G00324380</name>
</gene>
<reference evidence="1" key="1">
    <citation type="journal article" date="2023" name="Science">
        <title>Genome structures resolve the early diversification of teleost fishes.</title>
        <authorList>
            <person name="Parey E."/>
            <person name="Louis A."/>
            <person name="Montfort J."/>
            <person name="Bouchez O."/>
            <person name="Roques C."/>
            <person name="Iampietro C."/>
            <person name="Lluch J."/>
            <person name="Castinel A."/>
            <person name="Donnadieu C."/>
            <person name="Desvignes T."/>
            <person name="Floi Bucao C."/>
            <person name="Jouanno E."/>
            <person name="Wen M."/>
            <person name="Mejri S."/>
            <person name="Dirks R."/>
            <person name="Jansen H."/>
            <person name="Henkel C."/>
            <person name="Chen W.J."/>
            <person name="Zahm M."/>
            <person name="Cabau C."/>
            <person name="Klopp C."/>
            <person name="Thompson A.W."/>
            <person name="Robinson-Rechavi M."/>
            <person name="Braasch I."/>
            <person name="Lecointre G."/>
            <person name="Bobe J."/>
            <person name="Postlethwait J.H."/>
            <person name="Berthelot C."/>
            <person name="Roest Crollius H."/>
            <person name="Guiguen Y."/>
        </authorList>
    </citation>
    <scope>NUCLEOTIDE SEQUENCE</scope>
    <source>
        <strain evidence="1">NC1722</strain>
    </source>
</reference>
<evidence type="ECO:0000313" key="1">
    <source>
        <dbReference type="EMBL" id="KAJ8367195.1"/>
    </source>
</evidence>
<evidence type="ECO:0000313" key="2">
    <source>
        <dbReference type="Proteomes" id="UP001221898"/>
    </source>
</evidence>